<gene>
    <name evidence="1" type="ORF">V22_01450</name>
</gene>
<dbReference type="Proteomes" id="UP000319976">
    <property type="component" value="Chromosome"/>
</dbReference>
<dbReference type="EMBL" id="CP036316">
    <property type="protein sequence ID" value="QDT62947.1"/>
    <property type="molecule type" value="Genomic_DNA"/>
</dbReference>
<reference evidence="1 2" key="1">
    <citation type="submission" date="2019-02" db="EMBL/GenBank/DDBJ databases">
        <title>Deep-cultivation of Planctomycetes and their phenomic and genomic characterization uncovers novel biology.</title>
        <authorList>
            <person name="Wiegand S."/>
            <person name="Jogler M."/>
            <person name="Boedeker C."/>
            <person name="Pinto D."/>
            <person name="Vollmers J."/>
            <person name="Rivas-Marin E."/>
            <person name="Kohn T."/>
            <person name="Peeters S.H."/>
            <person name="Heuer A."/>
            <person name="Rast P."/>
            <person name="Oberbeckmann S."/>
            <person name="Bunk B."/>
            <person name="Jeske O."/>
            <person name="Meyerdierks A."/>
            <person name="Storesund J.E."/>
            <person name="Kallscheuer N."/>
            <person name="Luecker S."/>
            <person name="Lage O.M."/>
            <person name="Pohl T."/>
            <person name="Merkel B.J."/>
            <person name="Hornburger P."/>
            <person name="Mueller R.-W."/>
            <person name="Bruemmer F."/>
            <person name="Labrenz M."/>
            <person name="Spormann A.M."/>
            <person name="Op den Camp H."/>
            <person name="Overmann J."/>
            <person name="Amann R."/>
            <person name="Jetten M.S.M."/>
            <person name="Mascher T."/>
            <person name="Medema M.H."/>
            <person name="Devos D.P."/>
            <person name="Kaster A.-K."/>
            <person name="Ovreas L."/>
            <person name="Rohde M."/>
            <person name="Galperin M.Y."/>
            <person name="Jogler C."/>
        </authorList>
    </citation>
    <scope>NUCLEOTIDE SEQUENCE [LARGE SCALE GENOMIC DNA]</scope>
    <source>
        <strain evidence="1 2">V22</strain>
    </source>
</reference>
<accession>A0A517T3J4</accession>
<sequence length="122" mass="12996">MFSGCDHGCRKVGWCCRVSVGSRKVDRSAPFLSRLLFVHRRSEFQLQPTHLPVGNHHAEACPLDLCRGCCSLLAVQDVVDDVFELGFGEDVAGAAAASPPFCAVGVGCFQIAGAPAFEVSDN</sequence>
<organism evidence="1 2">
    <name type="scientific">Calycomorphotria hydatis</name>
    <dbReference type="NCBI Taxonomy" id="2528027"/>
    <lineage>
        <taxon>Bacteria</taxon>
        <taxon>Pseudomonadati</taxon>
        <taxon>Planctomycetota</taxon>
        <taxon>Planctomycetia</taxon>
        <taxon>Planctomycetales</taxon>
        <taxon>Planctomycetaceae</taxon>
        <taxon>Calycomorphotria</taxon>
    </lineage>
</organism>
<evidence type="ECO:0000313" key="1">
    <source>
        <dbReference type="EMBL" id="QDT62947.1"/>
    </source>
</evidence>
<keyword evidence="2" id="KW-1185">Reference proteome</keyword>
<proteinExistence type="predicted"/>
<protein>
    <submittedName>
        <fullName evidence="1">Uncharacterized protein</fullName>
    </submittedName>
</protein>
<dbReference type="KEGG" id="chya:V22_01450"/>
<dbReference type="AlphaFoldDB" id="A0A517T3J4"/>
<evidence type="ECO:0000313" key="2">
    <source>
        <dbReference type="Proteomes" id="UP000319976"/>
    </source>
</evidence>
<name>A0A517T3J4_9PLAN</name>